<accession>A0AAV7UX79</accession>
<dbReference type="GO" id="GO:0005634">
    <property type="term" value="C:nucleus"/>
    <property type="evidence" value="ECO:0007669"/>
    <property type="project" value="TreeGrafter"/>
</dbReference>
<evidence type="ECO:0000313" key="2">
    <source>
        <dbReference type="EMBL" id="KAJ1192989.1"/>
    </source>
</evidence>
<dbReference type="AlphaFoldDB" id="A0AAV7UX79"/>
<evidence type="ECO:0008006" key="4">
    <source>
        <dbReference type="Google" id="ProtNLM"/>
    </source>
</evidence>
<reference evidence="2" key="1">
    <citation type="journal article" date="2022" name="bioRxiv">
        <title>Sequencing and chromosome-scale assembly of the giantPleurodeles waltlgenome.</title>
        <authorList>
            <person name="Brown T."/>
            <person name="Elewa A."/>
            <person name="Iarovenko S."/>
            <person name="Subramanian E."/>
            <person name="Araus A.J."/>
            <person name="Petzold A."/>
            <person name="Susuki M."/>
            <person name="Suzuki K.-i.T."/>
            <person name="Hayashi T."/>
            <person name="Toyoda A."/>
            <person name="Oliveira C."/>
            <person name="Osipova E."/>
            <person name="Leigh N.D."/>
            <person name="Simon A."/>
            <person name="Yun M.H."/>
        </authorList>
    </citation>
    <scope>NUCLEOTIDE SEQUENCE</scope>
    <source>
        <strain evidence="2">20211129_DDA</strain>
        <tissue evidence="2">Liver</tissue>
    </source>
</reference>
<protein>
    <recommendedName>
        <fullName evidence="4">Nuclear apoptosis-inducing factor 1</fullName>
    </recommendedName>
</protein>
<dbReference type="EMBL" id="JANPWB010000004">
    <property type="protein sequence ID" value="KAJ1192989.1"/>
    <property type="molecule type" value="Genomic_DNA"/>
</dbReference>
<organism evidence="2 3">
    <name type="scientific">Pleurodeles waltl</name>
    <name type="common">Iberian ribbed newt</name>
    <dbReference type="NCBI Taxonomy" id="8319"/>
    <lineage>
        <taxon>Eukaryota</taxon>
        <taxon>Metazoa</taxon>
        <taxon>Chordata</taxon>
        <taxon>Craniata</taxon>
        <taxon>Vertebrata</taxon>
        <taxon>Euteleostomi</taxon>
        <taxon>Amphibia</taxon>
        <taxon>Batrachia</taxon>
        <taxon>Caudata</taxon>
        <taxon>Salamandroidea</taxon>
        <taxon>Salamandridae</taxon>
        <taxon>Pleurodelinae</taxon>
        <taxon>Pleurodeles</taxon>
    </lineage>
</organism>
<dbReference type="Proteomes" id="UP001066276">
    <property type="component" value="Chromosome 2_2"/>
</dbReference>
<gene>
    <name evidence="2" type="ORF">NDU88_002295</name>
</gene>
<proteinExistence type="predicted"/>
<sequence length="312" mass="34058">MGVSHRSIEELKKLWYDLRSRTKVRVAERLREMRGTGGGPSTIPPPTPLEERVDETLEPEAVCGMGELDTSEPGPSTVAILVSEPAPGPSHSAGVEDTEPPLRRRRRLNVPPVPQAETGDASMLAAKAALLRGQLLQTQEIRKISGAMRRMEQNQNSGLQLVHTELQQLNTHVGDLALSMRQLVAELITEREGARRRDRQLMLRLDRMSASIVRLAVNTTDLSRRTVSLQVDMGHFASDVARGLGRLSHPVDLMEARQVARGTADTPQDSEEGSTVSSVLASDTRVLRSGSARQGTADTPGTSHAGRGRRRV</sequence>
<keyword evidence="3" id="KW-1185">Reference proteome</keyword>
<feature type="compositionally biased region" description="Polar residues" evidence="1">
    <location>
        <begin position="291"/>
        <end position="302"/>
    </location>
</feature>
<evidence type="ECO:0000313" key="3">
    <source>
        <dbReference type="Proteomes" id="UP001066276"/>
    </source>
</evidence>
<evidence type="ECO:0000256" key="1">
    <source>
        <dbReference type="SAM" id="MobiDB-lite"/>
    </source>
</evidence>
<name>A0AAV7UX79_PLEWA</name>
<feature type="region of interest" description="Disordered" evidence="1">
    <location>
        <begin position="30"/>
        <end position="50"/>
    </location>
</feature>
<feature type="region of interest" description="Disordered" evidence="1">
    <location>
        <begin position="259"/>
        <end position="312"/>
    </location>
</feature>
<dbReference type="PANTHER" id="PTHR23098:SF16">
    <property type="entry name" value="REGULATORY PROTEIN ZESTE"/>
    <property type="match status" value="1"/>
</dbReference>
<dbReference type="PANTHER" id="PTHR23098">
    <property type="entry name" value="AGAP001331-PA-RELATED"/>
    <property type="match status" value="1"/>
</dbReference>
<comment type="caution">
    <text evidence="2">The sequence shown here is derived from an EMBL/GenBank/DDBJ whole genome shotgun (WGS) entry which is preliminary data.</text>
</comment>